<dbReference type="PANTHER" id="PTHR17598">
    <property type="entry name" value="DNA POLYMERASE DELTA SUBUNIT 3"/>
    <property type="match status" value="1"/>
</dbReference>
<dbReference type="FunFam" id="3.90.1030.20:FF:000002">
    <property type="entry name" value="DNA polymerase delta subunit"/>
    <property type="match status" value="1"/>
</dbReference>
<comment type="caution">
    <text evidence="6">The sequence shown here is derived from an EMBL/GenBank/DDBJ whole genome shotgun (WGS) entry which is preliminary data.</text>
</comment>
<feature type="compositionally biased region" description="Basic residues" evidence="5">
    <location>
        <begin position="304"/>
        <end position="318"/>
    </location>
</feature>
<evidence type="ECO:0000313" key="7">
    <source>
        <dbReference type="Proteomes" id="UP001202328"/>
    </source>
</evidence>
<dbReference type="InterPro" id="IPR041913">
    <property type="entry name" value="POLD3_sf"/>
</dbReference>
<feature type="region of interest" description="Disordered" evidence="5">
    <location>
        <begin position="216"/>
        <end position="272"/>
    </location>
</feature>
<feature type="compositionally biased region" description="Polar residues" evidence="5">
    <location>
        <begin position="394"/>
        <end position="409"/>
    </location>
</feature>
<keyword evidence="3" id="KW-0235">DNA replication</keyword>
<dbReference type="Pfam" id="PF09507">
    <property type="entry name" value="CDC27"/>
    <property type="match status" value="1"/>
</dbReference>
<protein>
    <recommendedName>
        <fullName evidence="2">DNA polymerase delta subunit 3</fullName>
    </recommendedName>
</protein>
<feature type="compositionally biased region" description="Polar residues" evidence="5">
    <location>
        <begin position="236"/>
        <end position="246"/>
    </location>
</feature>
<feature type="compositionally biased region" description="Basic and acidic residues" evidence="5">
    <location>
        <begin position="452"/>
        <end position="464"/>
    </location>
</feature>
<dbReference type="GO" id="GO:0006271">
    <property type="term" value="P:DNA strand elongation involved in DNA replication"/>
    <property type="evidence" value="ECO:0007669"/>
    <property type="project" value="TreeGrafter"/>
</dbReference>
<feature type="compositionally biased region" description="Polar residues" evidence="5">
    <location>
        <begin position="171"/>
        <end position="183"/>
    </location>
</feature>
<feature type="region of interest" description="Disordered" evidence="5">
    <location>
        <begin position="292"/>
        <end position="346"/>
    </location>
</feature>
<gene>
    <name evidence="6" type="ORF">MKW98_026411</name>
</gene>
<reference evidence="6" key="1">
    <citation type="submission" date="2022-04" db="EMBL/GenBank/DDBJ databases">
        <title>A functionally conserved STORR gene fusion in Papaver species that diverged 16.8 million years ago.</title>
        <authorList>
            <person name="Catania T."/>
        </authorList>
    </citation>
    <scope>NUCLEOTIDE SEQUENCE</scope>
    <source>
        <strain evidence="6">S-188037</strain>
    </source>
</reference>
<dbReference type="PANTHER" id="PTHR17598:SF13">
    <property type="entry name" value="DNA POLYMERASE DELTA SUBUNIT 3"/>
    <property type="match status" value="1"/>
</dbReference>
<dbReference type="GO" id="GO:0003887">
    <property type="term" value="F:DNA-directed DNA polymerase activity"/>
    <property type="evidence" value="ECO:0007669"/>
    <property type="project" value="TreeGrafter"/>
</dbReference>
<evidence type="ECO:0000256" key="4">
    <source>
        <dbReference type="ARBA" id="ARBA00023242"/>
    </source>
</evidence>
<evidence type="ECO:0000313" key="6">
    <source>
        <dbReference type="EMBL" id="KAI3936231.1"/>
    </source>
</evidence>
<dbReference type="EMBL" id="JAJJMB010006035">
    <property type="protein sequence ID" value="KAI3936231.1"/>
    <property type="molecule type" value="Genomic_DNA"/>
</dbReference>
<dbReference type="InterPro" id="IPR019038">
    <property type="entry name" value="POLD3"/>
</dbReference>
<feature type="region of interest" description="Disordered" evidence="5">
    <location>
        <begin position="367"/>
        <end position="409"/>
    </location>
</feature>
<dbReference type="GO" id="GO:0006297">
    <property type="term" value="P:nucleotide-excision repair, DNA gap filling"/>
    <property type="evidence" value="ECO:0007669"/>
    <property type="project" value="TreeGrafter"/>
</dbReference>
<dbReference type="GO" id="GO:0043625">
    <property type="term" value="C:delta DNA polymerase complex"/>
    <property type="evidence" value="ECO:0007669"/>
    <property type="project" value="InterPro"/>
</dbReference>
<keyword evidence="4" id="KW-0539">Nucleus</keyword>
<name>A0AAD4T214_9MAGN</name>
<dbReference type="Gene3D" id="3.90.1030.20">
    <property type="entry name" value="DNA polymerase delta, p66 (Cdc27) subunit, wHTH domain"/>
    <property type="match status" value="1"/>
</dbReference>
<feature type="compositionally biased region" description="Basic and acidic residues" evidence="5">
    <location>
        <begin position="367"/>
        <end position="393"/>
    </location>
</feature>
<dbReference type="AlphaFoldDB" id="A0AAD4T214"/>
<evidence type="ECO:0000256" key="2">
    <source>
        <dbReference type="ARBA" id="ARBA00017589"/>
    </source>
</evidence>
<dbReference type="Proteomes" id="UP001202328">
    <property type="component" value="Unassembled WGS sequence"/>
</dbReference>
<feature type="region of interest" description="Disordered" evidence="5">
    <location>
        <begin position="156"/>
        <end position="183"/>
    </location>
</feature>
<feature type="region of interest" description="Disordered" evidence="5">
    <location>
        <begin position="452"/>
        <end position="513"/>
    </location>
</feature>
<dbReference type="GO" id="GO:1904161">
    <property type="term" value="P:DNA synthesis involved in UV-damage excision repair"/>
    <property type="evidence" value="ECO:0007669"/>
    <property type="project" value="TreeGrafter"/>
</dbReference>
<keyword evidence="7" id="KW-1185">Reference proteome</keyword>
<evidence type="ECO:0000256" key="5">
    <source>
        <dbReference type="SAM" id="MobiDB-lite"/>
    </source>
</evidence>
<sequence length="522" mass="57082">MMGGETLDVLSEIKALVSDKLQVVSYKWLSRNFSVSSNDAKRLLQEFAEKHGNEMEVIYTLSGWLKKNPTVYRIKLVSAPKLSDIKDEFEDNYSVQVYSVQACIPKDPAAIWSAEFIQSEELFDQPNSAENCLRDNRFCGVLNSYVKRNFNESSIGVAPPQPKRAPVTVPARSNTSNQTISSSKLQLVKQETLKTGQSSSVVASVVEVKNTGSSVNILAGKTDSGREKEVVPPANKTKSQSEKTSSGSGGSLANLWGRAKSKPCSPPSTDEAVACPVVTSEAQVRPREAVEAISSDDDDDQIVNRRRSSNGERSRKRRVVLDYSDEEDCEDAVNLASPDPPRKQLDSNFKKTANLALGKNHLDFDEQKEDLNEIKQEKAGERDSCVPPKHDSNITKSSSTGISFPNKTESCIDLDGVNKKNAATKATPNSPKRKKVLKTRIDERGREVTEVVWEGEDKNTKSNDKSTTTVSPENRPLAAKKSPVLGSNAQSNPVSKAGVKKTGKGAVKDAKQGNILSFFKKA</sequence>
<evidence type="ECO:0000256" key="1">
    <source>
        <dbReference type="ARBA" id="ARBA00004123"/>
    </source>
</evidence>
<organism evidence="6 7">
    <name type="scientific">Papaver atlanticum</name>
    <dbReference type="NCBI Taxonomy" id="357466"/>
    <lineage>
        <taxon>Eukaryota</taxon>
        <taxon>Viridiplantae</taxon>
        <taxon>Streptophyta</taxon>
        <taxon>Embryophyta</taxon>
        <taxon>Tracheophyta</taxon>
        <taxon>Spermatophyta</taxon>
        <taxon>Magnoliopsida</taxon>
        <taxon>Ranunculales</taxon>
        <taxon>Papaveraceae</taxon>
        <taxon>Papaveroideae</taxon>
        <taxon>Papaver</taxon>
    </lineage>
</organism>
<comment type="subcellular location">
    <subcellularLocation>
        <location evidence="1">Nucleus</location>
    </subcellularLocation>
</comment>
<evidence type="ECO:0000256" key="3">
    <source>
        <dbReference type="ARBA" id="ARBA00022705"/>
    </source>
</evidence>
<proteinExistence type="predicted"/>
<accession>A0AAD4T214</accession>